<keyword evidence="4 12" id="KW-0240">DNA-directed RNA polymerase</keyword>
<dbReference type="Pfam" id="PF01193">
    <property type="entry name" value="RNA_pol_L"/>
    <property type="match status" value="1"/>
</dbReference>
<evidence type="ECO:0000256" key="8">
    <source>
        <dbReference type="ARBA" id="ARBA00032524"/>
    </source>
</evidence>
<dbReference type="Gene3D" id="3.30.1360.10">
    <property type="entry name" value="RNA polymerase, RBP11-like subunit"/>
    <property type="match status" value="1"/>
</dbReference>
<accession>A0A2M7RN44</accession>
<proteinExistence type="inferred from homology"/>
<evidence type="ECO:0000313" key="13">
    <source>
        <dbReference type="Proteomes" id="UP000229371"/>
    </source>
</evidence>
<dbReference type="GO" id="GO:0006351">
    <property type="term" value="P:DNA-templated transcription"/>
    <property type="evidence" value="ECO:0007669"/>
    <property type="project" value="InterPro"/>
</dbReference>
<organism evidence="12 13">
    <name type="scientific">bacterium (Candidatus Gribaldobacteria) CG_4_10_14_0_8_um_filter_33_9</name>
    <dbReference type="NCBI Taxonomy" id="2014266"/>
    <lineage>
        <taxon>Bacteria</taxon>
        <taxon>Candidatus Gribaldobacteria</taxon>
    </lineage>
</organism>
<name>A0A2M7RN44_9BACT</name>
<dbReference type="SUPFAM" id="SSF55257">
    <property type="entry name" value="RBP11-like subunits of RNA polymerase"/>
    <property type="match status" value="1"/>
</dbReference>
<dbReference type="GO" id="GO:0005737">
    <property type="term" value="C:cytoplasm"/>
    <property type="evidence" value="ECO:0007669"/>
    <property type="project" value="UniProtKB-ARBA"/>
</dbReference>
<evidence type="ECO:0000259" key="11">
    <source>
        <dbReference type="SMART" id="SM00662"/>
    </source>
</evidence>
<dbReference type="NCBIfam" id="TIGR02027">
    <property type="entry name" value="rpoA"/>
    <property type="match status" value="1"/>
</dbReference>
<evidence type="ECO:0000313" key="12">
    <source>
        <dbReference type="EMBL" id="PIZ00899.1"/>
    </source>
</evidence>
<evidence type="ECO:0000256" key="2">
    <source>
        <dbReference type="ARBA" id="ARBA00012418"/>
    </source>
</evidence>
<dbReference type="GO" id="GO:0000428">
    <property type="term" value="C:DNA-directed RNA polymerase complex"/>
    <property type="evidence" value="ECO:0007669"/>
    <property type="project" value="UniProtKB-KW"/>
</dbReference>
<evidence type="ECO:0000256" key="10">
    <source>
        <dbReference type="ARBA" id="ARBA00048552"/>
    </source>
</evidence>
<comment type="similarity">
    <text evidence="1">Belongs to the RNA polymerase alpha chain family.</text>
</comment>
<protein>
    <recommendedName>
        <fullName evidence="3">DNA-directed RNA polymerase subunit alpha</fullName>
        <ecNumber evidence="2">2.7.7.6</ecNumber>
    </recommendedName>
    <alternativeName>
        <fullName evidence="9">RNA polymerase subunit alpha</fullName>
    </alternativeName>
    <alternativeName>
        <fullName evidence="8">Transcriptase subunit alpha</fullName>
    </alternativeName>
</protein>
<keyword evidence="5" id="KW-0808">Transferase</keyword>
<dbReference type="InterPro" id="IPR011773">
    <property type="entry name" value="DNA-dir_RpoA"/>
</dbReference>
<dbReference type="Pfam" id="PF01000">
    <property type="entry name" value="RNA_pol_A_bac"/>
    <property type="match status" value="1"/>
</dbReference>
<dbReference type="SMART" id="SM00662">
    <property type="entry name" value="RPOLD"/>
    <property type="match status" value="1"/>
</dbReference>
<evidence type="ECO:0000256" key="3">
    <source>
        <dbReference type="ARBA" id="ARBA00015972"/>
    </source>
</evidence>
<evidence type="ECO:0000256" key="1">
    <source>
        <dbReference type="ARBA" id="ARBA00007123"/>
    </source>
</evidence>
<dbReference type="Gene3D" id="2.170.120.12">
    <property type="entry name" value="DNA-directed RNA polymerase, insert domain"/>
    <property type="match status" value="1"/>
</dbReference>
<gene>
    <name evidence="12" type="primary">rpoA</name>
    <name evidence="12" type="ORF">COY61_01285</name>
</gene>
<reference evidence="13" key="1">
    <citation type="submission" date="2017-09" db="EMBL/GenBank/DDBJ databases">
        <title>Depth-based differentiation of microbial function through sediment-hosted aquifers and enrichment of novel symbionts in the deep terrestrial subsurface.</title>
        <authorList>
            <person name="Probst A.J."/>
            <person name="Ladd B."/>
            <person name="Jarett J.K."/>
            <person name="Geller-Mcgrath D.E."/>
            <person name="Sieber C.M.K."/>
            <person name="Emerson J.B."/>
            <person name="Anantharaman K."/>
            <person name="Thomas B.C."/>
            <person name="Malmstrom R."/>
            <person name="Stieglmeier M."/>
            <person name="Klingl A."/>
            <person name="Woyke T."/>
            <person name="Ryan C.M."/>
            <person name="Banfield J.F."/>
        </authorList>
    </citation>
    <scope>NUCLEOTIDE SEQUENCE [LARGE SCALE GENOMIC DNA]</scope>
</reference>
<sequence>MISLPNLPKITQKKENEAVFEISPLCSGYGMTFGNSFRRVLLSSLEGAAITEVRIEGAIHEFSTLPGVLEDVLIILLNLKKIRFKSESDDPQIITLIAKGEKEVFAKEFKLNPQIKIANPELLIATLTDKKAELKIEAKVEKGIGYLPVEEREEKKPEVGVIFLDAIFSPVKKVSFEIVNVIVGKKTDFEKLDLKIETDGIISPEEAFLKATDILFQHFSLFSGFGQEKPVRVGGKKEKK</sequence>
<feature type="domain" description="DNA-directed RNA polymerase RpoA/D/Rpb3-type" evidence="11">
    <location>
        <begin position="17"/>
        <end position="225"/>
    </location>
</feature>
<dbReference type="InterPro" id="IPR036603">
    <property type="entry name" value="RBP11-like"/>
</dbReference>
<evidence type="ECO:0000256" key="4">
    <source>
        <dbReference type="ARBA" id="ARBA00022478"/>
    </source>
</evidence>
<dbReference type="EC" id="2.7.7.6" evidence="2"/>
<evidence type="ECO:0000256" key="6">
    <source>
        <dbReference type="ARBA" id="ARBA00022695"/>
    </source>
</evidence>
<dbReference type="InterPro" id="IPR011262">
    <property type="entry name" value="DNA-dir_RNA_pol_insert"/>
</dbReference>
<dbReference type="SUPFAM" id="SSF56553">
    <property type="entry name" value="Insert subdomain of RNA polymerase alpha subunit"/>
    <property type="match status" value="1"/>
</dbReference>
<dbReference type="GO" id="GO:0046983">
    <property type="term" value="F:protein dimerization activity"/>
    <property type="evidence" value="ECO:0007669"/>
    <property type="project" value="InterPro"/>
</dbReference>
<dbReference type="GO" id="GO:0003899">
    <property type="term" value="F:DNA-directed RNA polymerase activity"/>
    <property type="evidence" value="ECO:0007669"/>
    <property type="project" value="UniProtKB-EC"/>
</dbReference>
<dbReference type="FunFam" id="2.170.120.12:FF:000001">
    <property type="entry name" value="DNA-directed RNA polymerase subunit alpha"/>
    <property type="match status" value="1"/>
</dbReference>
<dbReference type="Proteomes" id="UP000229371">
    <property type="component" value="Unassembled WGS sequence"/>
</dbReference>
<dbReference type="EMBL" id="PFMI01000032">
    <property type="protein sequence ID" value="PIZ00899.1"/>
    <property type="molecule type" value="Genomic_DNA"/>
</dbReference>
<dbReference type="InterPro" id="IPR011263">
    <property type="entry name" value="DNA-dir_RNA_pol_RpoA/D/Rpb3"/>
</dbReference>
<dbReference type="AlphaFoldDB" id="A0A2M7RN44"/>
<evidence type="ECO:0000256" key="5">
    <source>
        <dbReference type="ARBA" id="ARBA00022679"/>
    </source>
</evidence>
<dbReference type="GO" id="GO:0003677">
    <property type="term" value="F:DNA binding"/>
    <property type="evidence" value="ECO:0007669"/>
    <property type="project" value="InterPro"/>
</dbReference>
<keyword evidence="7" id="KW-0804">Transcription</keyword>
<dbReference type="InterPro" id="IPR036643">
    <property type="entry name" value="RNApol_insert_sf"/>
</dbReference>
<comment type="caution">
    <text evidence="12">The sequence shown here is derived from an EMBL/GenBank/DDBJ whole genome shotgun (WGS) entry which is preliminary data.</text>
</comment>
<comment type="catalytic activity">
    <reaction evidence="10">
        <text>RNA(n) + a ribonucleoside 5'-triphosphate = RNA(n+1) + diphosphate</text>
        <dbReference type="Rhea" id="RHEA:21248"/>
        <dbReference type="Rhea" id="RHEA-COMP:14527"/>
        <dbReference type="Rhea" id="RHEA-COMP:17342"/>
        <dbReference type="ChEBI" id="CHEBI:33019"/>
        <dbReference type="ChEBI" id="CHEBI:61557"/>
        <dbReference type="ChEBI" id="CHEBI:140395"/>
        <dbReference type="EC" id="2.7.7.6"/>
    </reaction>
</comment>
<evidence type="ECO:0000256" key="7">
    <source>
        <dbReference type="ARBA" id="ARBA00023163"/>
    </source>
</evidence>
<dbReference type="CDD" id="cd06928">
    <property type="entry name" value="RNAP_alpha_NTD"/>
    <property type="match status" value="1"/>
</dbReference>
<evidence type="ECO:0000256" key="9">
    <source>
        <dbReference type="ARBA" id="ARBA00033070"/>
    </source>
</evidence>
<keyword evidence="6" id="KW-0548">Nucleotidyltransferase</keyword>